<comment type="catalytic activity">
    <reaction evidence="13 14">
        <text>beta-D-fructose 6-phosphate + ATP = beta-D-fructose 1,6-bisphosphate + ADP + H(+)</text>
        <dbReference type="Rhea" id="RHEA:16109"/>
        <dbReference type="ChEBI" id="CHEBI:15378"/>
        <dbReference type="ChEBI" id="CHEBI:30616"/>
        <dbReference type="ChEBI" id="CHEBI:32966"/>
        <dbReference type="ChEBI" id="CHEBI:57634"/>
        <dbReference type="ChEBI" id="CHEBI:456216"/>
        <dbReference type="EC" id="2.7.1.11"/>
    </reaction>
</comment>
<dbReference type="GO" id="GO:0016208">
    <property type="term" value="F:AMP binding"/>
    <property type="evidence" value="ECO:0007669"/>
    <property type="project" value="TreeGrafter"/>
</dbReference>
<dbReference type="GO" id="GO:0046872">
    <property type="term" value="F:metal ion binding"/>
    <property type="evidence" value="ECO:0007669"/>
    <property type="project" value="UniProtKB-KW"/>
</dbReference>
<evidence type="ECO:0000256" key="10">
    <source>
        <dbReference type="ARBA" id="ARBA00022840"/>
    </source>
</evidence>
<feature type="active site" description="Proton acceptor" evidence="14">
    <location>
        <position position="127"/>
    </location>
</feature>
<comment type="subunit">
    <text evidence="14">Homotetramer.</text>
</comment>
<feature type="binding site" evidence="14">
    <location>
        <begin position="102"/>
        <end position="105"/>
    </location>
    <ligand>
        <name>ATP</name>
        <dbReference type="ChEBI" id="CHEBI:30616"/>
    </ligand>
</feature>
<evidence type="ECO:0000256" key="8">
    <source>
        <dbReference type="ARBA" id="ARBA00022741"/>
    </source>
</evidence>
<dbReference type="Gene3D" id="3.40.50.460">
    <property type="entry name" value="Phosphofructokinase domain"/>
    <property type="match status" value="1"/>
</dbReference>
<evidence type="ECO:0000256" key="5">
    <source>
        <dbReference type="ARBA" id="ARBA00022533"/>
    </source>
</evidence>
<name>A0A0S7XNM2_9BACT</name>
<evidence type="ECO:0000313" key="16">
    <source>
        <dbReference type="EMBL" id="KPJ63827.1"/>
    </source>
</evidence>
<dbReference type="PATRIC" id="fig|1704032.3.peg.419"/>
<keyword evidence="8 14" id="KW-0547">Nucleotide-binding</keyword>
<dbReference type="Gene3D" id="3.40.50.450">
    <property type="match status" value="1"/>
</dbReference>
<dbReference type="InterPro" id="IPR022953">
    <property type="entry name" value="ATP_PFK"/>
</dbReference>
<comment type="subcellular location">
    <subcellularLocation>
        <location evidence="2 14">Cytoplasm</location>
    </subcellularLocation>
</comment>
<dbReference type="NCBIfam" id="TIGR02482">
    <property type="entry name" value="PFKA_ATP"/>
    <property type="match status" value="1"/>
</dbReference>
<accession>A0A0S7XNM2</accession>
<evidence type="ECO:0000256" key="3">
    <source>
        <dbReference type="ARBA" id="ARBA00004679"/>
    </source>
</evidence>
<dbReference type="GO" id="GO:0003872">
    <property type="term" value="F:6-phosphofructokinase activity"/>
    <property type="evidence" value="ECO:0007669"/>
    <property type="project" value="UniProtKB-UniRule"/>
</dbReference>
<comment type="activity regulation">
    <text evidence="14">Allosterically activated by ADP and other diphosphonucleosides, and allosterically inhibited by phosphoenolpyruvate.</text>
</comment>
<protein>
    <recommendedName>
        <fullName evidence="14">ATP-dependent 6-phosphofructokinase</fullName>
        <shortName evidence="14">ATP-PFK</shortName>
        <shortName evidence="14">Phosphofructokinase</shortName>
        <ecNumber evidence="14">2.7.1.11</ecNumber>
    </recommendedName>
    <alternativeName>
        <fullName evidence="14">Phosphohexokinase</fullName>
    </alternativeName>
</protein>
<evidence type="ECO:0000256" key="2">
    <source>
        <dbReference type="ARBA" id="ARBA00004496"/>
    </source>
</evidence>
<dbReference type="AlphaFoldDB" id="A0A0S7XNM2"/>
<evidence type="ECO:0000256" key="12">
    <source>
        <dbReference type="ARBA" id="ARBA00023152"/>
    </source>
</evidence>
<dbReference type="PROSITE" id="PS00433">
    <property type="entry name" value="PHOSPHOFRUCTOKINASE"/>
    <property type="match status" value="1"/>
</dbReference>
<dbReference type="GO" id="GO:0006002">
    <property type="term" value="P:fructose 6-phosphate metabolic process"/>
    <property type="evidence" value="ECO:0007669"/>
    <property type="project" value="UniProtKB-UniRule"/>
</dbReference>
<evidence type="ECO:0000313" key="17">
    <source>
        <dbReference type="Proteomes" id="UP000052020"/>
    </source>
</evidence>
<dbReference type="EMBL" id="LIZY01000060">
    <property type="protein sequence ID" value="KPJ63827.1"/>
    <property type="molecule type" value="Genomic_DNA"/>
</dbReference>
<feature type="binding site" evidence="14">
    <location>
        <position position="11"/>
    </location>
    <ligand>
        <name>ATP</name>
        <dbReference type="ChEBI" id="CHEBI:30616"/>
    </ligand>
</feature>
<evidence type="ECO:0000259" key="15">
    <source>
        <dbReference type="Pfam" id="PF00365"/>
    </source>
</evidence>
<keyword evidence="11 14" id="KW-0460">Magnesium</keyword>
<keyword evidence="10 14" id="KW-0067">ATP-binding</keyword>
<dbReference type="PANTHER" id="PTHR13697">
    <property type="entry name" value="PHOSPHOFRUCTOKINASE"/>
    <property type="match status" value="1"/>
</dbReference>
<feature type="binding site" description="in other chain" evidence="14">
    <location>
        <begin position="213"/>
        <end position="215"/>
    </location>
    <ligand>
        <name>ADP</name>
        <dbReference type="ChEBI" id="CHEBI:456216"/>
        <note>allosteric activator; ligand shared between dimeric partners</note>
    </ligand>
</feature>
<sequence>MRNIAVLTSGGDAPGMNPCIRSVVRSALTAGVKCYGVRRGYAGLVNGDFEELTSRSVGGILRRGGTFLQTARSERFKTEPGFHRAVETLKSRGIDGMVVIGGDGSLRGARELHRAAIPVIGVPATIDNDLAVTDTAIGVDTALNTALDAVDKVKDTASSHHRACVIEVMGRNCGYLALMTGVAGGAEMVVLPEFPCPPQRIAEEIESAQQRGKPHFIAIVAEGATPNGQGVLQEVRQAGAAAGFDARLVVLGHVQRGGSPSAFDRILATRMGAAAFESLQAGRSGEIVALVGANLQPVTLDEVLGKRRELDPDLYQLADVLAQ</sequence>
<dbReference type="GO" id="GO:0048029">
    <property type="term" value="F:monosaccharide binding"/>
    <property type="evidence" value="ECO:0007669"/>
    <property type="project" value="TreeGrafter"/>
</dbReference>
<dbReference type="Pfam" id="PF00365">
    <property type="entry name" value="PFK"/>
    <property type="match status" value="1"/>
</dbReference>
<feature type="binding site" evidence="14">
    <location>
        <position position="162"/>
    </location>
    <ligand>
        <name>substrate</name>
        <note>ligand shared between dimeric partners</note>
    </ligand>
</feature>
<dbReference type="GO" id="GO:0061621">
    <property type="term" value="P:canonical glycolysis"/>
    <property type="evidence" value="ECO:0007669"/>
    <property type="project" value="TreeGrafter"/>
</dbReference>
<dbReference type="FunFam" id="3.40.50.460:FF:000002">
    <property type="entry name" value="ATP-dependent 6-phosphofructokinase"/>
    <property type="match status" value="1"/>
</dbReference>
<feature type="binding site" description="in other chain" evidence="14">
    <location>
        <position position="211"/>
    </location>
    <ligand>
        <name>ADP</name>
        <dbReference type="ChEBI" id="CHEBI:456216"/>
        <note>allosteric activator; ligand shared between dimeric partners</note>
    </ligand>
</feature>
<dbReference type="SUPFAM" id="SSF53784">
    <property type="entry name" value="Phosphofructokinase"/>
    <property type="match status" value="1"/>
</dbReference>
<feature type="domain" description="Phosphofructokinase" evidence="15">
    <location>
        <begin position="3"/>
        <end position="278"/>
    </location>
</feature>
<dbReference type="PANTHER" id="PTHR13697:SF4">
    <property type="entry name" value="ATP-DEPENDENT 6-PHOSPHOFRUCTOKINASE"/>
    <property type="match status" value="1"/>
</dbReference>
<evidence type="ECO:0000256" key="7">
    <source>
        <dbReference type="ARBA" id="ARBA00022723"/>
    </source>
</evidence>
<organism evidence="16 17">
    <name type="scientific">candidate division KD3-62 bacterium DG_56</name>
    <dbReference type="NCBI Taxonomy" id="1704032"/>
    <lineage>
        <taxon>Bacteria</taxon>
        <taxon>candidate division KD3-62</taxon>
    </lineage>
</organism>
<dbReference type="GO" id="GO:0005524">
    <property type="term" value="F:ATP binding"/>
    <property type="evidence" value="ECO:0007669"/>
    <property type="project" value="UniProtKB-UniRule"/>
</dbReference>
<feature type="binding site" description="in other chain" evidence="14">
    <location>
        <begin position="253"/>
        <end position="256"/>
    </location>
    <ligand>
        <name>substrate</name>
        <note>ligand shared between dimeric partners</note>
    </ligand>
</feature>
<feature type="binding site" evidence="14">
    <location>
        <position position="103"/>
    </location>
    <ligand>
        <name>Mg(2+)</name>
        <dbReference type="ChEBI" id="CHEBI:18420"/>
        <note>catalytic</note>
    </ligand>
</feature>
<reference evidence="16 17" key="1">
    <citation type="journal article" date="2015" name="Microbiome">
        <title>Genomic resolution of linkages in carbon, nitrogen, and sulfur cycling among widespread estuary sediment bacteria.</title>
        <authorList>
            <person name="Baker B.J."/>
            <person name="Lazar C.S."/>
            <person name="Teske A.P."/>
            <person name="Dick G.J."/>
        </authorList>
    </citation>
    <scope>NUCLEOTIDE SEQUENCE [LARGE SCALE GENOMIC DNA]</scope>
    <source>
        <strain evidence="16">DG_56</strain>
    </source>
</reference>
<feature type="binding site" description="in other chain" evidence="14">
    <location>
        <begin position="169"/>
        <end position="171"/>
    </location>
    <ligand>
        <name>substrate</name>
        <note>ligand shared between dimeric partners</note>
    </ligand>
</feature>
<feature type="binding site" evidence="14">
    <location>
        <begin position="72"/>
        <end position="73"/>
    </location>
    <ligand>
        <name>ATP</name>
        <dbReference type="ChEBI" id="CHEBI:30616"/>
    </ligand>
</feature>
<keyword evidence="6 14" id="KW-0808">Transferase</keyword>
<comment type="pathway">
    <text evidence="3 14">Carbohydrate degradation; glycolysis; D-glyceraldehyde 3-phosphate and glycerone phosphate from D-glucose: step 3/4.</text>
</comment>
<dbReference type="GO" id="GO:0070095">
    <property type="term" value="F:fructose-6-phosphate binding"/>
    <property type="evidence" value="ECO:0007669"/>
    <property type="project" value="TreeGrafter"/>
</dbReference>
<feature type="binding site" evidence="14">
    <location>
        <begin position="21"/>
        <end position="25"/>
    </location>
    <ligand>
        <name>ADP</name>
        <dbReference type="ChEBI" id="CHEBI:456216"/>
        <note>allosteric activator; ligand shared between dimeric partners</note>
    </ligand>
</feature>
<gene>
    <name evidence="14" type="primary">pfkA</name>
    <name evidence="16" type="ORF">AMK68_03015</name>
</gene>
<dbReference type="InterPro" id="IPR015912">
    <property type="entry name" value="Phosphofructokinase_CS"/>
</dbReference>
<keyword evidence="5 14" id="KW-0021">Allosteric enzyme</keyword>
<keyword evidence="9 14" id="KW-0418">Kinase</keyword>
<evidence type="ECO:0000256" key="14">
    <source>
        <dbReference type="HAMAP-Rule" id="MF_00339"/>
    </source>
</evidence>
<feature type="binding site" description="in other chain" evidence="14">
    <location>
        <begin position="185"/>
        <end position="187"/>
    </location>
    <ligand>
        <name>ADP</name>
        <dbReference type="ChEBI" id="CHEBI:456216"/>
        <note>allosteric activator; ligand shared between dimeric partners</note>
    </ligand>
</feature>
<dbReference type="InterPro" id="IPR035966">
    <property type="entry name" value="PKF_sf"/>
</dbReference>
<dbReference type="GO" id="GO:0005945">
    <property type="term" value="C:6-phosphofructokinase complex"/>
    <property type="evidence" value="ECO:0007669"/>
    <property type="project" value="TreeGrafter"/>
</dbReference>
<comment type="cofactor">
    <cofactor evidence="1 14">
        <name>Mg(2+)</name>
        <dbReference type="ChEBI" id="CHEBI:18420"/>
    </cofactor>
</comment>
<comment type="caution">
    <text evidence="14">Lacks conserved residue(s) required for the propagation of feature annotation.</text>
</comment>
<evidence type="ECO:0000256" key="1">
    <source>
        <dbReference type="ARBA" id="ARBA00001946"/>
    </source>
</evidence>
<dbReference type="InterPro" id="IPR012828">
    <property type="entry name" value="PFKA_ATP_prok"/>
</dbReference>
<dbReference type="GO" id="GO:0030388">
    <property type="term" value="P:fructose 1,6-bisphosphate metabolic process"/>
    <property type="evidence" value="ECO:0007669"/>
    <property type="project" value="TreeGrafter"/>
</dbReference>
<dbReference type="InterPro" id="IPR000023">
    <property type="entry name" value="Phosphofructokinase_dom"/>
</dbReference>
<keyword evidence="7 14" id="KW-0479">Metal-binding</keyword>
<dbReference type="GO" id="GO:0042802">
    <property type="term" value="F:identical protein binding"/>
    <property type="evidence" value="ECO:0007669"/>
    <property type="project" value="TreeGrafter"/>
</dbReference>
<evidence type="ECO:0000256" key="6">
    <source>
        <dbReference type="ARBA" id="ARBA00022679"/>
    </source>
</evidence>
<dbReference type="Proteomes" id="UP000052020">
    <property type="component" value="Unassembled WGS sequence"/>
</dbReference>
<dbReference type="PIRSF" id="PIRSF000532">
    <property type="entry name" value="ATP_PFK_prok"/>
    <property type="match status" value="1"/>
</dbReference>
<comment type="function">
    <text evidence="14">Catalyzes the phosphorylation of D-fructose 6-phosphate to fructose 1,6-bisphosphate by ATP, the first committing step of glycolysis.</text>
</comment>
<keyword evidence="4 14" id="KW-0963">Cytoplasm</keyword>
<evidence type="ECO:0000256" key="11">
    <source>
        <dbReference type="ARBA" id="ARBA00022842"/>
    </source>
</evidence>
<dbReference type="InterPro" id="IPR012003">
    <property type="entry name" value="ATP_PFK_prok-type"/>
</dbReference>
<dbReference type="HAMAP" id="MF_00339">
    <property type="entry name" value="Phosphofructokinase_I_B1"/>
    <property type="match status" value="1"/>
</dbReference>
<evidence type="ECO:0000256" key="4">
    <source>
        <dbReference type="ARBA" id="ARBA00022490"/>
    </source>
</evidence>
<comment type="similarity">
    <text evidence="14">Belongs to the phosphofructokinase type A (PFKA) family. ATP-dependent PFK group I subfamily. Prokaryotic clade 'B1' sub-subfamily.</text>
</comment>
<dbReference type="EC" id="2.7.1.11" evidence="14"/>
<comment type="caution">
    <text evidence="16">The sequence shown here is derived from an EMBL/GenBank/DDBJ whole genome shotgun (WGS) entry which is preliminary data.</text>
</comment>
<feature type="binding site" description="in other chain" evidence="14">
    <location>
        <begin position="125"/>
        <end position="127"/>
    </location>
    <ligand>
        <name>substrate</name>
        <note>ligand shared between dimeric partners</note>
    </ligand>
</feature>
<dbReference type="UniPathway" id="UPA00109">
    <property type="reaction ID" value="UER00182"/>
</dbReference>
<dbReference type="PRINTS" id="PR00476">
    <property type="entry name" value="PHFRCTKINASE"/>
</dbReference>
<feature type="binding site" description="in other chain" evidence="14">
    <location>
        <position position="222"/>
    </location>
    <ligand>
        <name>substrate</name>
        <note>ligand shared between dimeric partners</note>
    </ligand>
</feature>
<evidence type="ECO:0000256" key="9">
    <source>
        <dbReference type="ARBA" id="ARBA00022777"/>
    </source>
</evidence>
<dbReference type="NCBIfam" id="NF002872">
    <property type="entry name" value="PRK03202.1"/>
    <property type="match status" value="1"/>
</dbReference>
<feature type="binding site" description="in other chain" evidence="14">
    <location>
        <position position="154"/>
    </location>
    <ligand>
        <name>ADP</name>
        <dbReference type="ChEBI" id="CHEBI:456216"/>
        <note>allosteric activator; ligand shared between dimeric partners</note>
    </ligand>
</feature>
<proteinExistence type="inferred from homology"/>
<keyword evidence="12 14" id="KW-0324">Glycolysis</keyword>
<feature type="binding site" evidence="14">
    <location>
        <position position="247"/>
    </location>
    <ligand>
        <name>substrate</name>
        <note>ligand shared between dimeric partners</note>
    </ligand>
</feature>
<evidence type="ECO:0000256" key="13">
    <source>
        <dbReference type="ARBA" id="ARBA00048070"/>
    </source>
</evidence>